<gene>
    <name evidence="1" type="ORF">CWE13_07410</name>
</gene>
<dbReference type="EMBL" id="PIPP01000002">
    <property type="protein sequence ID" value="RUO37764.1"/>
    <property type="molecule type" value="Genomic_DNA"/>
</dbReference>
<keyword evidence="2" id="KW-1185">Reference proteome</keyword>
<proteinExistence type="predicted"/>
<evidence type="ECO:0000313" key="1">
    <source>
        <dbReference type="EMBL" id="RUO37764.1"/>
    </source>
</evidence>
<dbReference type="OrthoDB" id="9825235at2"/>
<dbReference type="AlphaFoldDB" id="A0A432WVG5"/>
<protein>
    <submittedName>
        <fullName evidence="1">Uncharacterized protein</fullName>
    </submittedName>
</protein>
<evidence type="ECO:0000313" key="2">
    <source>
        <dbReference type="Proteomes" id="UP000286934"/>
    </source>
</evidence>
<reference evidence="2" key="1">
    <citation type="journal article" date="2018" name="Front. Microbiol.">
        <title>Genome-Based Analysis Reveals the Taxonomy and Diversity of the Family Idiomarinaceae.</title>
        <authorList>
            <person name="Liu Y."/>
            <person name="Lai Q."/>
            <person name="Shao Z."/>
        </authorList>
    </citation>
    <scope>NUCLEOTIDE SEQUENCE [LARGE SCALE GENOMIC DNA]</scope>
    <source>
        <strain evidence="2">AIS</strain>
    </source>
</reference>
<dbReference type="RefSeq" id="WP_126807268.1">
    <property type="nucleotide sequence ID" value="NZ_PIPP01000002.1"/>
</dbReference>
<organism evidence="1 2">
    <name type="scientific">Aliidiomarina shirensis</name>
    <dbReference type="NCBI Taxonomy" id="1048642"/>
    <lineage>
        <taxon>Bacteria</taxon>
        <taxon>Pseudomonadati</taxon>
        <taxon>Pseudomonadota</taxon>
        <taxon>Gammaproteobacteria</taxon>
        <taxon>Alteromonadales</taxon>
        <taxon>Idiomarinaceae</taxon>
        <taxon>Aliidiomarina</taxon>
    </lineage>
</organism>
<sequence>MQNLKPQTEIRFDFDLTKPLREQCPYESLGIPELCSLHFPYPFSYRDIDESTYKSVLMEIYHQIENNLKKESFLDIEHLFPEPLSLAFKHAALCWIHTNMFNNDRLVSPSIAPQILKEFRVGILATRRPRSFKDLMKL</sequence>
<name>A0A432WVG5_9GAMM</name>
<accession>A0A432WVG5</accession>
<comment type="caution">
    <text evidence="1">The sequence shown here is derived from an EMBL/GenBank/DDBJ whole genome shotgun (WGS) entry which is preliminary data.</text>
</comment>
<dbReference type="Proteomes" id="UP000286934">
    <property type="component" value="Unassembled WGS sequence"/>
</dbReference>